<evidence type="ECO:0000313" key="6">
    <source>
        <dbReference type="EMBL" id="KGD61940.1"/>
    </source>
</evidence>
<keyword evidence="3" id="KW-0732">Signal</keyword>
<dbReference type="EMBL" id="ARXU01000003">
    <property type="protein sequence ID" value="KGD61940.1"/>
    <property type="molecule type" value="Genomic_DNA"/>
</dbReference>
<feature type="region of interest" description="Disordered" evidence="1">
    <location>
        <begin position="238"/>
        <end position="259"/>
    </location>
</feature>
<dbReference type="PANTHER" id="PTHR45737">
    <property type="entry name" value="VON WILLEBRAND FACTOR A DOMAIN-CONTAINING PROTEIN 5A"/>
    <property type="match status" value="1"/>
</dbReference>
<keyword evidence="7" id="KW-1185">Reference proteome</keyword>
<dbReference type="Pfam" id="PF08487">
    <property type="entry name" value="VIT"/>
    <property type="match status" value="1"/>
</dbReference>
<organism evidence="6 7">
    <name type="scientific">Alcanivorax jadensis T9</name>
    <dbReference type="NCBI Taxonomy" id="1177181"/>
    <lineage>
        <taxon>Bacteria</taxon>
        <taxon>Pseudomonadati</taxon>
        <taxon>Pseudomonadota</taxon>
        <taxon>Gammaproteobacteria</taxon>
        <taxon>Oceanospirillales</taxon>
        <taxon>Alcanivoracaceae</taxon>
        <taxon>Alcanivorax</taxon>
    </lineage>
</organism>
<evidence type="ECO:0000259" key="4">
    <source>
        <dbReference type="PROSITE" id="PS50234"/>
    </source>
</evidence>
<evidence type="ECO:0000256" key="3">
    <source>
        <dbReference type="SAM" id="SignalP"/>
    </source>
</evidence>
<comment type="caution">
    <text evidence="6">The sequence shown here is derived from an EMBL/GenBank/DDBJ whole genome shotgun (WGS) entry which is preliminary data.</text>
</comment>
<sequence>MGFRNGFTRLLAGLVLLLGSMTTPALAAGLMTPANSSLPPLQIREQHVTVDVEDGYAITEVEQVFHNPNDQDLEAYYRFPVPERGTVAEFTVWIDGKPVIGEVLEKQQARQVYEQEKAAGREAGLTEKDSYKAFDVRVQPVRAGQDTRVRLVYMQPAFVDTGIGRYVYPLEEGGVDEKKLAFWTANNSVEEHFSFTLNLRSGYPVDALRLPKHPEAQIQQLDPQQWQVKLDNRAATVTSKEDENSERANFAPPPANGQPTNAFTLNQDIVVYWRHQQDLPGSVDLVAYKAPGKDRGTFMLSITPGDDLPAISTGSDWVFVLDISGSMNAKLATLADGVSQALGKLRGGDRFRIVLFDDRAEELTNGFVDATPDSIRRYTDKVMQLKSRGGTNLFGGLSLALKPLDADRPTGIVLVTDGVANVGKTQQKDFIDLLESHDVRLFTFVMGNSSNRPMLTAMTDASNGFAISVSNSDDIAGQILNATAKLTHQAMNDVEIDIDGVRTANLQPQRVGSIYHGRQIVLLGHYWGDGPAKVTLRANVGGQDKQYKTRFDFPVTGGDNPELDRLWAYATIQGMQREINYFGEEKDLQQGIVDLGLEYGLVTNYTSMVVLRDEVFAEYDIERRNAKRRDIEKLAKAQRQTKAPTSNRVDQAQPMYTSNQPSYSGGGAGSGGAFGISALLPFLILLIGGGLRRKPDNSENIL</sequence>
<keyword evidence="2" id="KW-1133">Transmembrane helix</keyword>
<dbReference type="Proteomes" id="UP000029443">
    <property type="component" value="Unassembled WGS sequence"/>
</dbReference>
<keyword evidence="2" id="KW-0812">Transmembrane</keyword>
<dbReference type="InterPro" id="IPR002035">
    <property type="entry name" value="VWF_A"/>
</dbReference>
<keyword evidence="2" id="KW-0472">Membrane</keyword>
<name>A0ABR4WEI6_9GAMM</name>
<dbReference type="SMART" id="SM00609">
    <property type="entry name" value="VIT"/>
    <property type="match status" value="1"/>
</dbReference>
<protein>
    <submittedName>
        <fullName evidence="6">von Willebrand factor A</fullName>
    </submittedName>
</protein>
<dbReference type="PANTHER" id="PTHR45737:SF6">
    <property type="entry name" value="VON WILLEBRAND FACTOR A DOMAIN-CONTAINING PROTEIN 5A"/>
    <property type="match status" value="1"/>
</dbReference>
<dbReference type="PROSITE" id="PS51468">
    <property type="entry name" value="VIT"/>
    <property type="match status" value="1"/>
</dbReference>
<evidence type="ECO:0000259" key="5">
    <source>
        <dbReference type="PROSITE" id="PS51468"/>
    </source>
</evidence>
<proteinExistence type="predicted"/>
<dbReference type="InterPro" id="IPR036465">
    <property type="entry name" value="vWFA_dom_sf"/>
</dbReference>
<dbReference type="Pfam" id="PF13768">
    <property type="entry name" value="VWA_3"/>
    <property type="match status" value="1"/>
</dbReference>
<feature type="signal peptide" evidence="3">
    <location>
        <begin position="1"/>
        <end position="27"/>
    </location>
</feature>
<feature type="compositionally biased region" description="Polar residues" evidence="1">
    <location>
        <begin position="638"/>
        <end position="663"/>
    </location>
</feature>
<feature type="domain" description="VIT" evidence="5">
    <location>
        <begin position="27"/>
        <end position="155"/>
    </location>
</feature>
<feature type="region of interest" description="Disordered" evidence="1">
    <location>
        <begin position="632"/>
        <end position="664"/>
    </location>
</feature>
<dbReference type="SMART" id="SM00327">
    <property type="entry name" value="VWA"/>
    <property type="match status" value="1"/>
</dbReference>
<gene>
    <name evidence="6" type="ORF">T9A_01149</name>
</gene>
<feature type="chain" id="PRO_5046499970" evidence="3">
    <location>
        <begin position="28"/>
        <end position="702"/>
    </location>
</feature>
<dbReference type="RefSeq" id="WP_035245948.1">
    <property type="nucleotide sequence ID" value="NZ_ARXU01000003.1"/>
</dbReference>
<evidence type="ECO:0000256" key="1">
    <source>
        <dbReference type="SAM" id="MobiDB-lite"/>
    </source>
</evidence>
<evidence type="ECO:0000256" key="2">
    <source>
        <dbReference type="SAM" id="Phobius"/>
    </source>
</evidence>
<evidence type="ECO:0000313" key="7">
    <source>
        <dbReference type="Proteomes" id="UP000029443"/>
    </source>
</evidence>
<feature type="domain" description="VWFA" evidence="4">
    <location>
        <begin position="316"/>
        <end position="483"/>
    </location>
</feature>
<feature type="transmembrane region" description="Helical" evidence="2">
    <location>
        <begin position="663"/>
        <end position="687"/>
    </location>
</feature>
<dbReference type="SUPFAM" id="SSF53300">
    <property type="entry name" value="vWA-like"/>
    <property type="match status" value="1"/>
</dbReference>
<dbReference type="Gene3D" id="3.40.50.410">
    <property type="entry name" value="von Willebrand factor, type A domain"/>
    <property type="match status" value="1"/>
</dbReference>
<reference evidence="6 7" key="1">
    <citation type="submission" date="2012-09" db="EMBL/GenBank/DDBJ databases">
        <title>Genome Sequence of alkane-degrading Bacterium Alcanivorax jadensis T9.</title>
        <authorList>
            <person name="Lai Q."/>
            <person name="Shao Z."/>
        </authorList>
    </citation>
    <scope>NUCLEOTIDE SEQUENCE [LARGE SCALE GENOMIC DNA]</scope>
    <source>
        <strain evidence="6 7">T9</strain>
    </source>
</reference>
<accession>A0ABR4WEI6</accession>
<dbReference type="PROSITE" id="PS50234">
    <property type="entry name" value="VWFA"/>
    <property type="match status" value="1"/>
</dbReference>
<dbReference type="InterPro" id="IPR013694">
    <property type="entry name" value="VIT"/>
</dbReference>